<dbReference type="GO" id="GO:0006261">
    <property type="term" value="P:DNA-templated DNA replication"/>
    <property type="evidence" value="ECO:0007669"/>
    <property type="project" value="TreeGrafter"/>
</dbReference>
<dbReference type="Proteomes" id="UP000652761">
    <property type="component" value="Unassembled WGS sequence"/>
</dbReference>
<evidence type="ECO:0000256" key="2">
    <source>
        <dbReference type="ARBA" id="ARBA00023242"/>
    </source>
</evidence>
<protein>
    <recommendedName>
        <fullName evidence="6">Mini-chromosome maintenance complex-binding protein</fullName>
    </recommendedName>
</protein>
<keyword evidence="5" id="KW-1185">Reference proteome</keyword>
<evidence type="ECO:0000313" key="4">
    <source>
        <dbReference type="EMBL" id="MQL98059.1"/>
    </source>
</evidence>
<dbReference type="GO" id="GO:0005634">
    <property type="term" value="C:nucleus"/>
    <property type="evidence" value="ECO:0007669"/>
    <property type="project" value="UniProtKB-SubCell"/>
</dbReference>
<dbReference type="OrthoDB" id="329666at2759"/>
<dbReference type="AlphaFoldDB" id="A0A843W4A8"/>
<evidence type="ECO:0008006" key="6">
    <source>
        <dbReference type="Google" id="ProtNLM"/>
    </source>
</evidence>
<organism evidence="4 5">
    <name type="scientific">Colocasia esculenta</name>
    <name type="common">Wild taro</name>
    <name type="synonym">Arum esculentum</name>
    <dbReference type="NCBI Taxonomy" id="4460"/>
    <lineage>
        <taxon>Eukaryota</taxon>
        <taxon>Viridiplantae</taxon>
        <taxon>Streptophyta</taxon>
        <taxon>Embryophyta</taxon>
        <taxon>Tracheophyta</taxon>
        <taxon>Spermatophyta</taxon>
        <taxon>Magnoliopsida</taxon>
        <taxon>Liliopsida</taxon>
        <taxon>Araceae</taxon>
        <taxon>Aroideae</taxon>
        <taxon>Colocasieae</taxon>
        <taxon>Colocasia</taxon>
    </lineage>
</organism>
<dbReference type="PANTHER" id="PTHR13489:SF0">
    <property type="entry name" value="MINI-CHROMOSOME MAINTENANCE COMPLEX-BINDING PROTEIN"/>
    <property type="match status" value="1"/>
</dbReference>
<proteinExistence type="predicted"/>
<accession>A0A843W4A8</accession>
<dbReference type="PANTHER" id="PTHR13489">
    <property type="entry name" value="MINI-CHROMOSOME MAINTENANCE COMPLEX-BINDING PROTEIN"/>
    <property type="match status" value="1"/>
</dbReference>
<reference evidence="4" key="1">
    <citation type="submission" date="2017-07" db="EMBL/GenBank/DDBJ databases">
        <title>Taro Niue Genome Assembly and Annotation.</title>
        <authorList>
            <person name="Atibalentja N."/>
            <person name="Keating K."/>
            <person name="Fields C.J."/>
        </authorList>
    </citation>
    <scope>NUCLEOTIDE SEQUENCE</scope>
    <source>
        <strain evidence="4">Niue_2</strain>
        <tissue evidence="4">Leaf</tissue>
    </source>
</reference>
<dbReference type="InterPro" id="IPR019140">
    <property type="entry name" value="MCM_complex-bd"/>
</dbReference>
<keyword evidence="2" id="KW-0539">Nucleus</keyword>
<evidence type="ECO:0000256" key="1">
    <source>
        <dbReference type="ARBA" id="ARBA00004123"/>
    </source>
</evidence>
<evidence type="ECO:0000256" key="3">
    <source>
        <dbReference type="SAM" id="MobiDB-lite"/>
    </source>
</evidence>
<dbReference type="GO" id="GO:0003682">
    <property type="term" value="F:chromatin binding"/>
    <property type="evidence" value="ECO:0007669"/>
    <property type="project" value="TreeGrafter"/>
</dbReference>
<gene>
    <name evidence="4" type="ORF">Taro_030760</name>
</gene>
<sequence length="620" mass="68769">MDGHVISLGLAGKPVLSSRANASRLALNGAPRFPLLPNHGGEEEEEGGREVSREIEGKTMVGLPYDCLANPLGAVRLSFEKAAAAAAVSSGFDPATFDRKDWGAVDLFRSFLFEEDGLSQVPVLDSSNLHLIRPNSLVRFRGLVEDMLGNELYIGAFKVPGQNSWTLQSVSSPPATVSNDCLLQHGEKRRRDEDNNGMDLSLQDFGHGESGSPTSNKKQKEGEFSYNSSQGLAVQHLGLLSSTVPLDANPLSCLIKMYDPPENDIKVNDVIEFIGVYTFDPELAVHSDDNDDLPYDLMEDAVANLPPSKVPRLHCIISKKLSLQDFVSRSCFTQGLPNMVKGVRESLLGHLTAVLGNDGLAAQFVLLHLLSRVRARVDVVVVGKLSVNLTGFTRESSSIFGKELTRSITGLLPFSQAMHLSVEYLNTTKLQPRKDNNTGRMMTGILQLAQGTHLTVDETSLNAGTLNSTGVENARLLRQLMEWQTVGYDFEYYKLEMPADVQVLILSEKKSNILPADLVLPFHPAVVNTDIHATDELQAWRWYLATMRYLPHSIEPQMQKVLEDDFVAARQEDKSLKAEDFSRWLTMGQLVSASFGETDLSLEHWQMVKEFERLRKERFR</sequence>
<name>A0A843W4A8_COLES</name>
<dbReference type="Pfam" id="PF09739">
    <property type="entry name" value="MCM_bind"/>
    <property type="match status" value="1"/>
</dbReference>
<feature type="region of interest" description="Disordered" evidence="3">
    <location>
        <begin position="187"/>
        <end position="224"/>
    </location>
</feature>
<comment type="caution">
    <text evidence="4">The sequence shown here is derived from an EMBL/GenBank/DDBJ whole genome shotgun (WGS) entry which is preliminary data.</text>
</comment>
<comment type="subcellular location">
    <subcellularLocation>
        <location evidence="1">Nucleus</location>
    </subcellularLocation>
</comment>
<evidence type="ECO:0000313" key="5">
    <source>
        <dbReference type="Proteomes" id="UP000652761"/>
    </source>
</evidence>
<dbReference type="EMBL" id="NMUH01002134">
    <property type="protein sequence ID" value="MQL98059.1"/>
    <property type="molecule type" value="Genomic_DNA"/>
</dbReference>